<evidence type="ECO:0000313" key="5">
    <source>
        <dbReference type="Proteomes" id="UP000004982"/>
    </source>
</evidence>
<dbReference type="PANTHER" id="PTHR46229:SF2">
    <property type="entry name" value="BOLA-LIKE PROTEIN 1"/>
    <property type="match status" value="1"/>
</dbReference>
<gene>
    <name evidence="4" type="ORF">HMPREF9418_2428</name>
</gene>
<organism evidence="4 5">
    <name type="scientific">Neisseria macacae ATCC 33926</name>
    <dbReference type="NCBI Taxonomy" id="997348"/>
    <lineage>
        <taxon>Bacteria</taxon>
        <taxon>Pseudomonadati</taxon>
        <taxon>Pseudomonadota</taxon>
        <taxon>Betaproteobacteria</taxon>
        <taxon>Neisseriales</taxon>
        <taxon>Neisseriaceae</taxon>
        <taxon>Neisseria</taxon>
    </lineage>
</organism>
<evidence type="ECO:0000256" key="3">
    <source>
        <dbReference type="SAM" id="Phobius"/>
    </source>
</evidence>
<proteinExistence type="inferred from homology"/>
<evidence type="ECO:0000256" key="1">
    <source>
        <dbReference type="ARBA" id="ARBA00005578"/>
    </source>
</evidence>
<keyword evidence="3" id="KW-0812">Transmembrane</keyword>
<reference evidence="4 5" key="1">
    <citation type="submission" date="2011-05" db="EMBL/GenBank/DDBJ databases">
        <authorList>
            <person name="Muzny D."/>
            <person name="Qin X."/>
            <person name="Deng J."/>
            <person name="Jiang H."/>
            <person name="Liu Y."/>
            <person name="Qu J."/>
            <person name="Song X.-Z."/>
            <person name="Zhang L."/>
            <person name="Thornton R."/>
            <person name="Coyle M."/>
            <person name="Francisco L."/>
            <person name="Jackson L."/>
            <person name="Javaid M."/>
            <person name="Korchina V."/>
            <person name="Kovar C."/>
            <person name="Mata R."/>
            <person name="Mathew T."/>
            <person name="Ngo R."/>
            <person name="Nguyen L."/>
            <person name="Nguyen N."/>
            <person name="Okwuonu G."/>
            <person name="Ongeri F."/>
            <person name="Pham C."/>
            <person name="Simmons D."/>
            <person name="Wilczek-Boney K."/>
            <person name="Hale W."/>
            <person name="Jakkamsetti A."/>
            <person name="Pham P."/>
            <person name="Ruth R."/>
            <person name="San Lucas F."/>
            <person name="Warren J."/>
            <person name="Zhang J."/>
            <person name="Zhao Z."/>
            <person name="Zhou C."/>
            <person name="Zhu D."/>
            <person name="Lee S."/>
            <person name="Bess C."/>
            <person name="Blankenburg K."/>
            <person name="Forbes L."/>
            <person name="Fu Q."/>
            <person name="Gubbala S."/>
            <person name="Hirani K."/>
            <person name="Jayaseelan J.C."/>
            <person name="Lara F."/>
            <person name="Munidasa M."/>
            <person name="Palculict T."/>
            <person name="Patil S."/>
            <person name="Pu L.-L."/>
            <person name="Saada N."/>
            <person name="Tang L."/>
            <person name="Weissenberger G."/>
            <person name="Zhu Y."/>
            <person name="Hemphill L."/>
            <person name="Shang Y."/>
            <person name="Youmans B."/>
            <person name="Ayvaz T."/>
            <person name="Ross M."/>
            <person name="Santibanez J."/>
            <person name="Aqrawi P."/>
            <person name="Gross S."/>
            <person name="Joshi V."/>
            <person name="Fowler G."/>
            <person name="Nazareth L."/>
            <person name="Reid J."/>
            <person name="Worley K."/>
            <person name="Petrosino J."/>
            <person name="Highlander S."/>
            <person name="Gibbs R."/>
        </authorList>
    </citation>
    <scope>NUCLEOTIDE SEQUENCE [LARGE SCALE GENOMIC DNA]</scope>
    <source>
        <strain evidence="4 5">ATCC 33926</strain>
    </source>
</reference>
<feature type="transmembrane region" description="Helical" evidence="3">
    <location>
        <begin position="12"/>
        <end position="31"/>
    </location>
</feature>
<keyword evidence="3" id="KW-0472">Membrane</keyword>
<evidence type="ECO:0000313" key="4">
    <source>
        <dbReference type="EMBL" id="EGQ75450.1"/>
    </source>
</evidence>
<evidence type="ECO:0000256" key="2">
    <source>
        <dbReference type="RuleBase" id="RU003860"/>
    </source>
</evidence>
<protein>
    <submittedName>
        <fullName evidence="4">BolA family protein</fullName>
    </submittedName>
</protein>
<dbReference type="Gene3D" id="3.30.300.90">
    <property type="entry name" value="BolA-like"/>
    <property type="match status" value="1"/>
</dbReference>
<sequence>MNYVSDTIFSKLAMLSGIILYNAAVFLKQGIQMLTPEQVKSLIEGVAACEHVEVEGDGHHFFAVIVSSEFEGKARLARHRLIKDGLKAQLASNELHALSISVAATPAEWAAKQQ</sequence>
<dbReference type="Pfam" id="PF01722">
    <property type="entry name" value="BolA"/>
    <property type="match status" value="1"/>
</dbReference>
<keyword evidence="3" id="KW-1133">Transmembrane helix</keyword>
<dbReference type="AlphaFoldDB" id="A0AA36XJT6"/>
<dbReference type="Proteomes" id="UP000004982">
    <property type="component" value="Unassembled WGS sequence"/>
</dbReference>
<dbReference type="InterPro" id="IPR050961">
    <property type="entry name" value="BolA/IbaG_stress_morph_reg"/>
</dbReference>
<name>A0AA36XJT6_9NEIS</name>
<comment type="caution">
    <text evidence="4">The sequence shown here is derived from an EMBL/GenBank/DDBJ whole genome shotgun (WGS) entry which is preliminary data.</text>
</comment>
<dbReference type="PANTHER" id="PTHR46229">
    <property type="entry name" value="BOLA TRANSCRIPTION REGULATOR"/>
    <property type="match status" value="1"/>
</dbReference>
<dbReference type="SUPFAM" id="SSF82657">
    <property type="entry name" value="BolA-like"/>
    <property type="match status" value="1"/>
</dbReference>
<dbReference type="InterPro" id="IPR036065">
    <property type="entry name" value="BolA-like_sf"/>
</dbReference>
<dbReference type="InterPro" id="IPR002634">
    <property type="entry name" value="BolA"/>
</dbReference>
<dbReference type="EMBL" id="AFQE01000118">
    <property type="protein sequence ID" value="EGQ75450.1"/>
    <property type="molecule type" value="Genomic_DNA"/>
</dbReference>
<comment type="similarity">
    <text evidence="1 2">Belongs to the BolA/IbaG family.</text>
</comment>
<accession>A0AA36XJT6</accession>